<dbReference type="GO" id="GO:0042393">
    <property type="term" value="F:histone binding"/>
    <property type="evidence" value="ECO:0007669"/>
    <property type="project" value="TreeGrafter"/>
</dbReference>
<proteinExistence type="inferred from homology"/>
<dbReference type="AlphaFoldDB" id="A0A081CEI4"/>
<dbReference type="GO" id="GO:0000785">
    <property type="term" value="C:chromatin"/>
    <property type="evidence" value="ECO:0007669"/>
    <property type="project" value="TreeGrafter"/>
</dbReference>
<name>A0A081CEI4_PSEA2</name>
<keyword evidence="10" id="KW-1185">Reference proteome</keyword>
<comment type="subcellular location">
    <subcellularLocation>
        <location evidence="1">Nucleus</location>
    </subcellularLocation>
</comment>
<dbReference type="SUPFAM" id="SSF101546">
    <property type="entry name" value="ASF1-like"/>
    <property type="match status" value="1"/>
</dbReference>
<dbReference type="GO" id="GO:0005634">
    <property type="term" value="C:nucleus"/>
    <property type="evidence" value="ECO:0007669"/>
    <property type="project" value="UniProtKB-SubCell"/>
</dbReference>
<dbReference type="RefSeq" id="XP_014656867.1">
    <property type="nucleotide sequence ID" value="XM_014801381.1"/>
</dbReference>
<sequence length="248" mass="27753">MLVTATATRGSSERSVERRHIGQGAWQGRPDDRHLPSSLHTPYGSHSDPDPSTSPSRAHTSHQIHTRSRARTKGGRDEAMSIVHLQSVEILNAEARFEDAYIFKITFECISPLQDDIEWRLVYVGSAGDEKYDQELDNCMVGPVPVGVNSFEFEAAAPSPSKIPPEDLLGVTVILLTASYRDQEFIRVGYYVNNAYESEELRENPPEVVDLTKVRRSVLVAKPRVTRFNIKWDDAPTAPSQPEPMPVQ</sequence>
<protein>
    <recommendedName>
        <fullName evidence="7">Anti-silencing function protein 1</fullName>
    </recommendedName>
</protein>
<evidence type="ECO:0000313" key="10">
    <source>
        <dbReference type="Proteomes" id="UP000053758"/>
    </source>
</evidence>
<keyword evidence="4" id="KW-0804">Transcription</keyword>
<feature type="compositionally biased region" description="Basic and acidic residues" evidence="8">
    <location>
        <begin position="11"/>
        <end position="20"/>
    </location>
</feature>
<evidence type="ECO:0000256" key="6">
    <source>
        <dbReference type="ARBA" id="ARBA00023242"/>
    </source>
</evidence>
<dbReference type="Pfam" id="PF04729">
    <property type="entry name" value="ASF1_hist_chap"/>
    <property type="match status" value="1"/>
</dbReference>
<keyword evidence="5" id="KW-0143">Chaperone</keyword>
<dbReference type="InterPro" id="IPR036747">
    <property type="entry name" value="ASF1-like_sf"/>
</dbReference>
<dbReference type="EMBL" id="DF830074">
    <property type="protein sequence ID" value="GAK65080.1"/>
    <property type="molecule type" value="Genomic_DNA"/>
</dbReference>
<feature type="region of interest" description="Disordered" evidence="8">
    <location>
        <begin position="1"/>
        <end position="77"/>
    </location>
</feature>
<dbReference type="Proteomes" id="UP000053758">
    <property type="component" value="Unassembled WGS sequence"/>
</dbReference>
<evidence type="ECO:0000256" key="7">
    <source>
        <dbReference type="ARBA" id="ARBA00032776"/>
    </source>
</evidence>
<keyword evidence="3" id="KW-0805">Transcription regulation</keyword>
<organism evidence="9">
    <name type="scientific">Pseudozyma antarctica</name>
    <name type="common">Yeast</name>
    <name type="synonym">Candida antarctica</name>
    <dbReference type="NCBI Taxonomy" id="84753"/>
    <lineage>
        <taxon>Eukaryota</taxon>
        <taxon>Fungi</taxon>
        <taxon>Dikarya</taxon>
        <taxon>Basidiomycota</taxon>
        <taxon>Ustilaginomycotina</taxon>
        <taxon>Ustilaginomycetes</taxon>
        <taxon>Ustilaginales</taxon>
        <taxon>Ustilaginaceae</taxon>
        <taxon>Moesziomyces</taxon>
    </lineage>
</organism>
<dbReference type="GeneID" id="26304015"/>
<evidence type="ECO:0000256" key="4">
    <source>
        <dbReference type="ARBA" id="ARBA00023163"/>
    </source>
</evidence>
<evidence type="ECO:0000256" key="8">
    <source>
        <dbReference type="SAM" id="MobiDB-lite"/>
    </source>
</evidence>
<dbReference type="PANTHER" id="PTHR12040">
    <property type="entry name" value="ANTI-SILENCING PROTEIN 1"/>
    <property type="match status" value="1"/>
</dbReference>
<evidence type="ECO:0000313" key="9">
    <source>
        <dbReference type="EMBL" id="GAK65080.1"/>
    </source>
</evidence>
<feature type="compositionally biased region" description="Polar residues" evidence="8">
    <location>
        <begin position="1"/>
        <end position="10"/>
    </location>
</feature>
<evidence type="ECO:0000256" key="2">
    <source>
        <dbReference type="ARBA" id="ARBA00006051"/>
    </source>
</evidence>
<evidence type="ECO:0000256" key="1">
    <source>
        <dbReference type="ARBA" id="ARBA00004123"/>
    </source>
</evidence>
<dbReference type="InterPro" id="IPR006818">
    <property type="entry name" value="ASF1-like"/>
</dbReference>
<evidence type="ECO:0000256" key="3">
    <source>
        <dbReference type="ARBA" id="ARBA00023015"/>
    </source>
</evidence>
<comment type="similarity">
    <text evidence="2">Belongs to the ASF1 family.</text>
</comment>
<keyword evidence="6" id="KW-0539">Nucleus</keyword>
<dbReference type="PANTHER" id="PTHR12040:SF0">
    <property type="entry name" value="HISTONE CHAPERONE ASF1"/>
    <property type="match status" value="1"/>
</dbReference>
<dbReference type="GO" id="GO:0006335">
    <property type="term" value="P:DNA replication-dependent chromatin assembly"/>
    <property type="evidence" value="ECO:0007669"/>
    <property type="project" value="TreeGrafter"/>
</dbReference>
<evidence type="ECO:0000256" key="5">
    <source>
        <dbReference type="ARBA" id="ARBA00023186"/>
    </source>
</evidence>
<gene>
    <name evidence="9" type="ORF">PAN0_007c3297</name>
</gene>
<feature type="compositionally biased region" description="Basic residues" evidence="8">
    <location>
        <begin position="59"/>
        <end position="73"/>
    </location>
</feature>
<dbReference type="HOGENOM" id="CLU_1120031_0_0_1"/>
<reference evidence="9" key="1">
    <citation type="submission" date="2014-07" db="EMBL/GenBank/DDBJ databases">
        <title>Draft genome sequence of the yeast Pseudozyma antarctica JCM 10317 known as a producer of lipase B which used in a wide range of industrial applications.</title>
        <authorList>
            <person name="Morita T."/>
            <person name="Saika A."/>
            <person name="Koike H."/>
        </authorList>
    </citation>
    <scope>NUCLEOTIDE SEQUENCE</scope>
    <source>
        <strain evidence="9">JCM 10317</strain>
    </source>
</reference>
<dbReference type="Gene3D" id="2.60.40.1490">
    <property type="entry name" value="Histone chaperone ASF1-like"/>
    <property type="match status" value="1"/>
</dbReference>
<accession>A0A081CEI4</accession>